<dbReference type="AlphaFoldDB" id="A0A368Y849"/>
<protein>
    <recommendedName>
        <fullName evidence="3">Transposase</fullName>
    </recommendedName>
</protein>
<name>A0A368Y849_9BACI</name>
<evidence type="ECO:0000313" key="1">
    <source>
        <dbReference type="EMBL" id="RCW75007.1"/>
    </source>
</evidence>
<reference evidence="1 2" key="1">
    <citation type="submission" date="2018-07" db="EMBL/GenBank/DDBJ databases">
        <title>Genomic Encyclopedia of Type Strains, Phase IV (KMG-IV): sequencing the most valuable type-strain genomes for metagenomic binning, comparative biology and taxonomic classification.</title>
        <authorList>
            <person name="Goeker M."/>
        </authorList>
    </citation>
    <scope>NUCLEOTIDE SEQUENCE [LARGE SCALE GENOMIC DNA]</scope>
    <source>
        <strain evidence="1 2">DSM 27696</strain>
    </source>
</reference>
<dbReference type="RefSeq" id="WP_114352101.1">
    <property type="nucleotide sequence ID" value="NZ_QPJJ01000003.1"/>
</dbReference>
<sequence>MSQKRRKFTTEFKKQVVALYDNGKTRDSDGVIIVNQFNGLMVRSYHRGNVREKIERYENLTIKIHVKENCSVEGHIEINVFDIEHNDFAYKSPLIKIENGKIINESELTYQYLR</sequence>
<keyword evidence="2" id="KW-1185">Reference proteome</keyword>
<comment type="caution">
    <text evidence="1">The sequence shown here is derived from an EMBL/GenBank/DDBJ whole genome shotgun (WGS) entry which is preliminary data.</text>
</comment>
<gene>
    <name evidence="1" type="ORF">DFR57_103305</name>
</gene>
<dbReference type="EMBL" id="QPJJ01000003">
    <property type="protein sequence ID" value="RCW75007.1"/>
    <property type="molecule type" value="Genomic_DNA"/>
</dbReference>
<evidence type="ECO:0000313" key="2">
    <source>
        <dbReference type="Proteomes" id="UP000252585"/>
    </source>
</evidence>
<proteinExistence type="predicted"/>
<organism evidence="1 2">
    <name type="scientific">Saliterribacillus persicus</name>
    <dbReference type="NCBI Taxonomy" id="930114"/>
    <lineage>
        <taxon>Bacteria</taxon>
        <taxon>Bacillati</taxon>
        <taxon>Bacillota</taxon>
        <taxon>Bacilli</taxon>
        <taxon>Bacillales</taxon>
        <taxon>Bacillaceae</taxon>
        <taxon>Saliterribacillus</taxon>
    </lineage>
</organism>
<accession>A0A368Y849</accession>
<dbReference type="OrthoDB" id="9807577at2"/>
<evidence type="ECO:0008006" key="3">
    <source>
        <dbReference type="Google" id="ProtNLM"/>
    </source>
</evidence>
<dbReference type="Proteomes" id="UP000252585">
    <property type="component" value="Unassembled WGS sequence"/>
</dbReference>